<proteinExistence type="predicted"/>
<protein>
    <submittedName>
        <fullName evidence="2">Uncharacterized protein</fullName>
    </submittedName>
</protein>
<keyword evidence="3" id="KW-1185">Reference proteome</keyword>
<evidence type="ECO:0000256" key="1">
    <source>
        <dbReference type="SAM" id="MobiDB-lite"/>
    </source>
</evidence>
<comment type="caution">
    <text evidence="2">The sequence shown here is derived from an EMBL/GenBank/DDBJ whole genome shotgun (WGS) entry which is preliminary data.</text>
</comment>
<evidence type="ECO:0000313" key="2">
    <source>
        <dbReference type="EMBL" id="KAJ0969781.1"/>
    </source>
</evidence>
<gene>
    <name evidence="2" type="ORF">J5N97_022658</name>
</gene>
<reference evidence="2" key="2">
    <citation type="journal article" date="2022" name="Hortic Res">
        <title>The genome of Dioscorea zingiberensis sheds light on the biosynthesis, origin and evolution of the medicinally important diosgenin saponins.</title>
        <authorList>
            <person name="Li Y."/>
            <person name="Tan C."/>
            <person name="Li Z."/>
            <person name="Guo J."/>
            <person name="Li S."/>
            <person name="Chen X."/>
            <person name="Wang C."/>
            <person name="Dai X."/>
            <person name="Yang H."/>
            <person name="Song W."/>
            <person name="Hou L."/>
            <person name="Xu J."/>
            <person name="Tong Z."/>
            <person name="Xu A."/>
            <person name="Yuan X."/>
            <person name="Wang W."/>
            <person name="Yang Q."/>
            <person name="Chen L."/>
            <person name="Sun Z."/>
            <person name="Wang K."/>
            <person name="Pan B."/>
            <person name="Chen J."/>
            <person name="Bao Y."/>
            <person name="Liu F."/>
            <person name="Qi X."/>
            <person name="Gang D.R."/>
            <person name="Wen J."/>
            <person name="Li J."/>
        </authorList>
    </citation>
    <scope>NUCLEOTIDE SEQUENCE</scope>
    <source>
        <strain evidence="2">Dzin_1.0</strain>
    </source>
</reference>
<evidence type="ECO:0000313" key="3">
    <source>
        <dbReference type="Proteomes" id="UP001085076"/>
    </source>
</evidence>
<dbReference type="EMBL" id="JAGGNH010000006">
    <property type="protein sequence ID" value="KAJ0969781.1"/>
    <property type="molecule type" value="Genomic_DNA"/>
</dbReference>
<reference evidence="2" key="1">
    <citation type="submission" date="2021-03" db="EMBL/GenBank/DDBJ databases">
        <authorList>
            <person name="Li Z."/>
            <person name="Yang C."/>
        </authorList>
    </citation>
    <scope>NUCLEOTIDE SEQUENCE</scope>
    <source>
        <strain evidence="2">Dzin_1.0</strain>
        <tissue evidence="2">Leaf</tissue>
    </source>
</reference>
<accession>A0A9D5HAS4</accession>
<sequence>MRCTICGRPGHNKRYHGAQKSNEDMGGQPQWQPTEGDAAPMDAIDTQVLKEHFEMVDSLISAQTEGINRDADNFSQNENYPTSQVINRAEEIVSKATPAVASSFGRPKLHTKGGKKAGDMKKRKLAVPPSFNRNK</sequence>
<organism evidence="2 3">
    <name type="scientific">Dioscorea zingiberensis</name>
    <dbReference type="NCBI Taxonomy" id="325984"/>
    <lineage>
        <taxon>Eukaryota</taxon>
        <taxon>Viridiplantae</taxon>
        <taxon>Streptophyta</taxon>
        <taxon>Embryophyta</taxon>
        <taxon>Tracheophyta</taxon>
        <taxon>Spermatophyta</taxon>
        <taxon>Magnoliopsida</taxon>
        <taxon>Liliopsida</taxon>
        <taxon>Dioscoreales</taxon>
        <taxon>Dioscoreaceae</taxon>
        <taxon>Dioscorea</taxon>
    </lineage>
</organism>
<feature type="region of interest" description="Disordered" evidence="1">
    <location>
        <begin position="8"/>
        <end position="38"/>
    </location>
</feature>
<feature type="compositionally biased region" description="Basic residues" evidence="1">
    <location>
        <begin position="107"/>
        <end position="125"/>
    </location>
</feature>
<feature type="region of interest" description="Disordered" evidence="1">
    <location>
        <begin position="103"/>
        <end position="135"/>
    </location>
</feature>
<dbReference type="AlphaFoldDB" id="A0A9D5HAS4"/>
<dbReference type="Proteomes" id="UP001085076">
    <property type="component" value="Miscellaneous, Linkage group lg06"/>
</dbReference>
<name>A0A9D5HAS4_9LILI</name>